<accession>A0A5B7WYJ6</accession>
<sequence length="190" mass="19759">MPAPKSTAIQAQEVFRPVLLRGLTAAAYALISIFWIGADLKVLSYSTAGLLVLTGVFMWQYASVATVPAKARAPYAFGAGIMLLAGITTLFASTPAMVAYMAAVGLLVGGVSEIVVFTKYRHEFPPFRNQLISGAVAAGVGVALAFAGQLDTHGVLGMIGGSAVVFAVFELIAAFGHLHDSRKNPAAETD</sequence>
<dbReference type="KEGG" id="gcr:GcLGCM259_2613"/>
<dbReference type="Pfam" id="PF03729">
    <property type="entry name" value="DUF308"/>
    <property type="match status" value="1"/>
</dbReference>
<feature type="transmembrane region" description="Helical" evidence="1">
    <location>
        <begin position="18"/>
        <end position="36"/>
    </location>
</feature>
<gene>
    <name evidence="2" type="ORF">GcLGCM259_2613</name>
</gene>
<organism evidence="2 3">
    <name type="scientific">Glutamicibacter creatinolyticus</name>
    <dbReference type="NCBI Taxonomy" id="162496"/>
    <lineage>
        <taxon>Bacteria</taxon>
        <taxon>Bacillati</taxon>
        <taxon>Actinomycetota</taxon>
        <taxon>Actinomycetes</taxon>
        <taxon>Micrococcales</taxon>
        <taxon>Micrococcaceae</taxon>
        <taxon>Glutamicibacter</taxon>
    </lineage>
</organism>
<dbReference type="EMBL" id="CP034412">
    <property type="protein sequence ID" value="QCY48320.1"/>
    <property type="molecule type" value="Genomic_DNA"/>
</dbReference>
<reference evidence="2 3" key="1">
    <citation type="submission" date="2018-12" db="EMBL/GenBank/DDBJ databases">
        <title>Complete Genome Sequence of Glutamicibacter creatinolyticus strain LGCM259,isolated from an abscess of a 12-year-old mare in Italy.</title>
        <authorList>
            <person name="Santos R.G."/>
            <person name="Silva A.L."/>
            <person name="Seyffert N."/>
            <person name="Castro T.L.P."/>
            <person name="Attili A.R."/>
            <person name="Rifici C."/>
            <person name="Mazzullo G."/>
            <person name="Brenig B."/>
            <person name="Venanzi F."/>
            <person name="Azevedo V."/>
        </authorList>
    </citation>
    <scope>NUCLEOTIDE SEQUENCE [LARGE SCALE GENOMIC DNA]</scope>
    <source>
        <strain evidence="2 3">LGCM 259</strain>
    </source>
</reference>
<keyword evidence="3" id="KW-1185">Reference proteome</keyword>
<evidence type="ECO:0000256" key="1">
    <source>
        <dbReference type="SAM" id="Phobius"/>
    </source>
</evidence>
<feature type="transmembrane region" description="Helical" evidence="1">
    <location>
        <begin position="98"/>
        <end position="118"/>
    </location>
</feature>
<protein>
    <recommendedName>
        <fullName evidence="4">DUF308 domain-containing protein</fullName>
    </recommendedName>
</protein>
<dbReference type="InterPro" id="IPR005325">
    <property type="entry name" value="DUF308_memb"/>
</dbReference>
<dbReference type="RefSeq" id="WP_138926911.1">
    <property type="nucleotide sequence ID" value="NZ_CP034412.1"/>
</dbReference>
<feature type="transmembrane region" description="Helical" evidence="1">
    <location>
        <begin position="130"/>
        <end position="148"/>
    </location>
</feature>
<feature type="transmembrane region" description="Helical" evidence="1">
    <location>
        <begin position="73"/>
        <end position="92"/>
    </location>
</feature>
<keyword evidence="1" id="KW-1133">Transmembrane helix</keyword>
<proteinExistence type="predicted"/>
<dbReference type="Proteomes" id="UP000307000">
    <property type="component" value="Chromosome"/>
</dbReference>
<keyword evidence="1" id="KW-0472">Membrane</keyword>
<keyword evidence="1" id="KW-0812">Transmembrane</keyword>
<feature type="transmembrane region" description="Helical" evidence="1">
    <location>
        <begin position="42"/>
        <end position="61"/>
    </location>
</feature>
<evidence type="ECO:0008006" key="4">
    <source>
        <dbReference type="Google" id="ProtNLM"/>
    </source>
</evidence>
<name>A0A5B7WYJ6_9MICC</name>
<evidence type="ECO:0000313" key="2">
    <source>
        <dbReference type="EMBL" id="QCY48320.1"/>
    </source>
</evidence>
<feature type="transmembrane region" description="Helical" evidence="1">
    <location>
        <begin position="154"/>
        <end position="175"/>
    </location>
</feature>
<dbReference type="AlphaFoldDB" id="A0A5B7WYJ6"/>
<evidence type="ECO:0000313" key="3">
    <source>
        <dbReference type="Proteomes" id="UP000307000"/>
    </source>
</evidence>